<keyword evidence="2" id="KW-1003">Cell membrane</keyword>
<keyword evidence="5 8" id="KW-0812">Transmembrane</keyword>
<feature type="transmembrane region" description="Helical" evidence="8">
    <location>
        <begin position="395"/>
        <end position="416"/>
    </location>
</feature>
<evidence type="ECO:0000256" key="4">
    <source>
        <dbReference type="ARBA" id="ARBA00022679"/>
    </source>
</evidence>
<feature type="transmembrane region" description="Helical" evidence="8">
    <location>
        <begin position="131"/>
        <end position="149"/>
    </location>
</feature>
<dbReference type="Proteomes" id="UP000034325">
    <property type="component" value="Unassembled WGS sequence"/>
</dbReference>
<dbReference type="GO" id="GO:0016763">
    <property type="term" value="F:pentosyltransferase activity"/>
    <property type="evidence" value="ECO:0007669"/>
    <property type="project" value="TreeGrafter"/>
</dbReference>
<evidence type="ECO:0000256" key="1">
    <source>
        <dbReference type="ARBA" id="ARBA00004651"/>
    </source>
</evidence>
<keyword evidence="6 8" id="KW-1133">Transmembrane helix</keyword>
<keyword evidence="7 8" id="KW-0472">Membrane</keyword>
<evidence type="ECO:0000313" key="9">
    <source>
        <dbReference type="EMBL" id="KKQ96789.1"/>
    </source>
</evidence>
<evidence type="ECO:0000256" key="7">
    <source>
        <dbReference type="ARBA" id="ARBA00023136"/>
    </source>
</evidence>
<feature type="transmembrane region" description="Helical" evidence="8">
    <location>
        <begin position="198"/>
        <end position="219"/>
    </location>
</feature>
<keyword evidence="4 9" id="KW-0808">Transferase</keyword>
<keyword evidence="3" id="KW-0328">Glycosyltransferase</keyword>
<dbReference type="PANTHER" id="PTHR33908">
    <property type="entry name" value="MANNOSYLTRANSFERASE YKCB-RELATED"/>
    <property type="match status" value="1"/>
</dbReference>
<reference evidence="9 10" key="1">
    <citation type="journal article" date="2015" name="Nature">
        <title>rRNA introns, odd ribosomes, and small enigmatic genomes across a large radiation of phyla.</title>
        <authorList>
            <person name="Brown C.T."/>
            <person name="Hug L.A."/>
            <person name="Thomas B.C."/>
            <person name="Sharon I."/>
            <person name="Castelle C.J."/>
            <person name="Singh A."/>
            <person name="Wilkins M.J."/>
            <person name="Williams K.H."/>
            <person name="Banfield J.F."/>
        </authorList>
    </citation>
    <scope>NUCLEOTIDE SEQUENCE [LARGE SCALE GENOMIC DNA]</scope>
</reference>
<dbReference type="GO" id="GO:0010041">
    <property type="term" value="P:response to iron(III) ion"/>
    <property type="evidence" value="ECO:0007669"/>
    <property type="project" value="TreeGrafter"/>
</dbReference>
<comment type="caution">
    <text evidence="9">The sequence shown here is derived from an EMBL/GenBank/DDBJ whole genome shotgun (WGS) entry which is preliminary data.</text>
</comment>
<dbReference type="PANTHER" id="PTHR33908:SF3">
    <property type="entry name" value="UNDECAPRENYL PHOSPHATE-ALPHA-4-AMINO-4-DEOXY-L-ARABINOSE ARABINOSYL TRANSFERASE"/>
    <property type="match status" value="1"/>
</dbReference>
<feature type="transmembrane region" description="Helical" evidence="8">
    <location>
        <begin position="240"/>
        <end position="259"/>
    </location>
</feature>
<feature type="transmembrane region" description="Helical" evidence="8">
    <location>
        <begin position="425"/>
        <end position="445"/>
    </location>
</feature>
<feature type="transmembrane region" description="Helical" evidence="8">
    <location>
        <begin position="94"/>
        <end position="111"/>
    </location>
</feature>
<proteinExistence type="predicted"/>
<gene>
    <name evidence="9" type="ORF">UT23_C0025G0020</name>
</gene>
<dbReference type="InterPro" id="IPR050297">
    <property type="entry name" value="LipidA_mod_glycosyltrf_83"/>
</dbReference>
<dbReference type="EMBL" id="LBWA01000025">
    <property type="protein sequence ID" value="KKQ96789.1"/>
    <property type="molecule type" value="Genomic_DNA"/>
</dbReference>
<accession>A0A0G0PF80</accession>
<feature type="transmembrane region" description="Helical" evidence="8">
    <location>
        <begin position="366"/>
        <end position="383"/>
    </location>
</feature>
<name>A0A0G0PF80_9BACT</name>
<dbReference type="GO" id="GO:0009103">
    <property type="term" value="P:lipopolysaccharide biosynthetic process"/>
    <property type="evidence" value="ECO:0007669"/>
    <property type="project" value="UniProtKB-ARBA"/>
</dbReference>
<sequence>MNLKMKNKSLLFAIIVLAFLLRFVGISKYPIGFTQDEAGLGYEAYSLLSTGKDSWGNSFPLTLRSFGDFKLPLYSYLAVPTVAIFGLNKFAVRLPNALLGTAAVYIIYLLVNELQKRVKNQSPTSKAGQASLITNHQSLASIAALLLAISPWHISLSRGAFEANLTTFFMPFGIWAFLKGLKTPSWMILSSILFGLNFYSYHSARVLTPIIVILLILYLKISGNNNLINKSAIWKSIKRYKIAVVILAVFFLSSLGSLFQGAASRGLDVALINPTDKWEYMSQRRFEAIKQGIPAEVARIFSNKVTYIADNFVSNYLSYISPIFLFSRGASDDGYGMIPGRGVLYLVEILFLTFFLIQLIKEQKPYLIFIFLWIILAPIPAAISKATGFSATRAAVMVPAIQIASACGFNFFLLFLEKSFKNKNFIITIKTLFFGILFASLIFFLEDYLFHAPVHASESMQYGRGELINYVSGIEDKYDKIFMSRTLSVPHIWVAFYKKWDPKDHQKESIEWLKYEEEGWQYLDQISQYSLGKYTFGSIDLGSLKKENALIVGTPEEFPESALVLSKFYYLNGEEAFYVVESKSL</sequence>
<evidence type="ECO:0000256" key="2">
    <source>
        <dbReference type="ARBA" id="ARBA00022475"/>
    </source>
</evidence>
<comment type="subcellular location">
    <subcellularLocation>
        <location evidence="1">Cell membrane</location>
        <topology evidence="1">Multi-pass membrane protein</topology>
    </subcellularLocation>
</comment>
<evidence type="ECO:0000256" key="6">
    <source>
        <dbReference type="ARBA" id="ARBA00022989"/>
    </source>
</evidence>
<dbReference type="GO" id="GO:0005886">
    <property type="term" value="C:plasma membrane"/>
    <property type="evidence" value="ECO:0007669"/>
    <property type="project" value="UniProtKB-SubCell"/>
</dbReference>
<feature type="transmembrane region" description="Helical" evidence="8">
    <location>
        <begin position="161"/>
        <end position="178"/>
    </location>
</feature>
<dbReference type="AlphaFoldDB" id="A0A0G0PF80"/>
<organism evidence="9 10">
    <name type="scientific">Candidatus Woesebacteria bacterium GW2011_GWA1_39_12</name>
    <dbReference type="NCBI Taxonomy" id="1618549"/>
    <lineage>
        <taxon>Bacteria</taxon>
        <taxon>Candidatus Woeseibacteriota</taxon>
    </lineage>
</organism>
<evidence type="ECO:0000256" key="8">
    <source>
        <dbReference type="SAM" id="Phobius"/>
    </source>
</evidence>
<protein>
    <submittedName>
        <fullName evidence="9">Glycosyl transferase family 39</fullName>
    </submittedName>
</protein>
<evidence type="ECO:0000256" key="5">
    <source>
        <dbReference type="ARBA" id="ARBA00022692"/>
    </source>
</evidence>
<evidence type="ECO:0000313" key="10">
    <source>
        <dbReference type="Proteomes" id="UP000034325"/>
    </source>
</evidence>
<evidence type="ECO:0000256" key="3">
    <source>
        <dbReference type="ARBA" id="ARBA00022676"/>
    </source>
</evidence>
<feature type="transmembrane region" description="Helical" evidence="8">
    <location>
        <begin position="342"/>
        <end position="359"/>
    </location>
</feature>